<sequence length="424" mass="47460">MTALAISIDILKENNIDYHLFDTDNQNFTVSTRIVNNFAETTMTLEIQNNGSCPAAVGFDVTILTEELISNVNVAVDGTLWRSTFVERSKAERKSRKPMDISQSVVRISLAPRHKYGTLYQMAVNVVPNQTVKYIVKGIRLLERQQNKYSYELQVSFKYYVESVSADISLAPTDTVTLDPLESKGKGNKIHIINKGELSTKKSDVFGSVYPNKIETLKLAMGSVLDSSLLKEHDPINILSFGDSVNKVWPVMVNPTLRTNNYSAKKFIKERNAYGRANVYQALTEALEMLQLHEQVPSDAPGSIISLTDGVPTTGQDRKETIVKEIQYSNKYDQFLVVSLAYRHDVDALKFMKSLSARNFGFVRIIEGTDDARMQIQNAIKETGQIPRRKILLAFGDGGETDKGTENYCPFALKETEFVVAGDV</sequence>
<evidence type="ECO:0000259" key="1">
    <source>
        <dbReference type="Pfam" id="PF08487"/>
    </source>
</evidence>
<keyword evidence="4" id="KW-1185">Reference proteome</keyword>
<dbReference type="Proteomes" id="UP001283361">
    <property type="component" value="Unassembled WGS sequence"/>
</dbReference>
<dbReference type="SUPFAM" id="SSF53300">
    <property type="entry name" value="vWA-like"/>
    <property type="match status" value="1"/>
</dbReference>
<accession>A0AAE0ZL22</accession>
<dbReference type="PANTHER" id="PTHR10338:SF108">
    <property type="entry name" value="INTER-ALPHA-TRYPSIN INHIBITOR HEAVY CHAIN H4-LIKE PROTEIN"/>
    <property type="match status" value="1"/>
</dbReference>
<dbReference type="AlphaFoldDB" id="A0AAE0ZL22"/>
<name>A0AAE0ZL22_9GAST</name>
<dbReference type="InterPro" id="IPR050934">
    <property type="entry name" value="ITIH"/>
</dbReference>
<dbReference type="InterPro" id="IPR002035">
    <property type="entry name" value="VWF_A"/>
</dbReference>
<organism evidence="3 4">
    <name type="scientific">Elysia crispata</name>
    <name type="common">lettuce slug</name>
    <dbReference type="NCBI Taxonomy" id="231223"/>
    <lineage>
        <taxon>Eukaryota</taxon>
        <taxon>Metazoa</taxon>
        <taxon>Spiralia</taxon>
        <taxon>Lophotrochozoa</taxon>
        <taxon>Mollusca</taxon>
        <taxon>Gastropoda</taxon>
        <taxon>Heterobranchia</taxon>
        <taxon>Euthyneura</taxon>
        <taxon>Panpulmonata</taxon>
        <taxon>Sacoglossa</taxon>
        <taxon>Placobranchoidea</taxon>
        <taxon>Plakobranchidae</taxon>
        <taxon>Elysia</taxon>
    </lineage>
</organism>
<feature type="domain" description="VIT" evidence="1">
    <location>
        <begin position="26"/>
        <end position="133"/>
    </location>
</feature>
<dbReference type="InterPro" id="IPR013694">
    <property type="entry name" value="VIT"/>
</dbReference>
<dbReference type="Pfam" id="PF13768">
    <property type="entry name" value="VWA_3"/>
    <property type="match status" value="1"/>
</dbReference>
<dbReference type="Pfam" id="PF08487">
    <property type="entry name" value="VIT"/>
    <property type="match status" value="1"/>
</dbReference>
<proteinExistence type="predicted"/>
<protein>
    <recommendedName>
        <fullName evidence="5">VWFA domain-containing protein</fullName>
    </recommendedName>
</protein>
<dbReference type="Gene3D" id="3.40.50.410">
    <property type="entry name" value="von Willebrand factor, type A domain"/>
    <property type="match status" value="1"/>
</dbReference>
<evidence type="ECO:0000313" key="4">
    <source>
        <dbReference type="Proteomes" id="UP001283361"/>
    </source>
</evidence>
<evidence type="ECO:0000313" key="3">
    <source>
        <dbReference type="EMBL" id="KAK3771228.1"/>
    </source>
</evidence>
<comment type="caution">
    <text evidence="3">The sequence shown here is derived from an EMBL/GenBank/DDBJ whole genome shotgun (WGS) entry which is preliminary data.</text>
</comment>
<evidence type="ECO:0008006" key="5">
    <source>
        <dbReference type="Google" id="ProtNLM"/>
    </source>
</evidence>
<dbReference type="InterPro" id="IPR036465">
    <property type="entry name" value="vWFA_dom_sf"/>
</dbReference>
<evidence type="ECO:0000259" key="2">
    <source>
        <dbReference type="Pfam" id="PF13768"/>
    </source>
</evidence>
<gene>
    <name evidence="3" type="ORF">RRG08_065045</name>
</gene>
<dbReference type="EMBL" id="JAWDGP010003761">
    <property type="protein sequence ID" value="KAK3771228.1"/>
    <property type="molecule type" value="Genomic_DNA"/>
</dbReference>
<dbReference type="PANTHER" id="PTHR10338">
    <property type="entry name" value="INTER-ALPHA-TRYPSIN INHIBITOR HEAVY CHAIN FAMILY MEMBER"/>
    <property type="match status" value="1"/>
</dbReference>
<feature type="domain" description="VWFA" evidence="2">
    <location>
        <begin position="215"/>
        <end position="362"/>
    </location>
</feature>
<reference evidence="3" key="1">
    <citation type="journal article" date="2023" name="G3 (Bethesda)">
        <title>A reference genome for the long-term kleptoplast-retaining sea slug Elysia crispata morphotype clarki.</title>
        <authorList>
            <person name="Eastman K.E."/>
            <person name="Pendleton A.L."/>
            <person name="Shaikh M.A."/>
            <person name="Suttiyut T."/>
            <person name="Ogas R."/>
            <person name="Tomko P."/>
            <person name="Gavelis G."/>
            <person name="Widhalm J.R."/>
            <person name="Wisecaver J.H."/>
        </authorList>
    </citation>
    <scope>NUCLEOTIDE SEQUENCE</scope>
    <source>
        <strain evidence="3">ECLA1</strain>
    </source>
</reference>